<organism evidence="1">
    <name type="scientific">viral metagenome</name>
    <dbReference type="NCBI Taxonomy" id="1070528"/>
    <lineage>
        <taxon>unclassified sequences</taxon>
        <taxon>metagenomes</taxon>
        <taxon>organismal metagenomes</taxon>
    </lineage>
</organism>
<dbReference type="SUPFAM" id="SSF55909">
    <property type="entry name" value="Pentein"/>
    <property type="match status" value="1"/>
</dbReference>
<reference evidence="1" key="1">
    <citation type="journal article" date="2020" name="Nature">
        <title>Giant virus diversity and host interactions through global metagenomics.</title>
        <authorList>
            <person name="Schulz F."/>
            <person name="Roux S."/>
            <person name="Paez-Espino D."/>
            <person name="Jungbluth S."/>
            <person name="Walsh D.A."/>
            <person name="Denef V.J."/>
            <person name="McMahon K.D."/>
            <person name="Konstantinidis K.T."/>
            <person name="Eloe-Fadrosh E.A."/>
            <person name="Kyrpides N.C."/>
            <person name="Woyke T."/>
        </authorList>
    </citation>
    <scope>NUCLEOTIDE SEQUENCE</scope>
    <source>
        <strain evidence="1">GVMAG-S-3300013286-35</strain>
    </source>
</reference>
<dbReference type="Pfam" id="PF19420">
    <property type="entry name" value="DDAH_eukar"/>
    <property type="match status" value="1"/>
</dbReference>
<dbReference type="AlphaFoldDB" id="A0A6C0L0J8"/>
<accession>A0A6C0L0J8</accession>
<sequence>MYHITIRPSTFKITPDLKNQNPFIDIEENVILKKAQEQHKQITKILKQTLVYDIKKKGNIPDIVFTANMGLSCPRLPVPVVIVSHMKYRQRRNENPYIEEILEDRHIHHVEFPDEEVFEGAAEAKWFDNGQLLVMGYGHRATEKSVKTLKTLLKTIYEGYGVEPPRVIAFELQNPHFYHLDLAMLEIGQLECIIQKEAFSAGDIKTLKTELRVNVIETTDYFCLNSIIEGDRLLTHVLTDPTIKSKLEHITEKEVIEFDTSEFEKSGGSVRCLVFDVYDPRMIKKKSSQTNLAKSPKL</sequence>
<dbReference type="Gene3D" id="3.75.10.10">
    <property type="entry name" value="L-arginine/glycine Amidinotransferase, Chain A"/>
    <property type="match status" value="1"/>
</dbReference>
<protein>
    <recommendedName>
        <fullName evidence="2">Amidinotransferase</fullName>
    </recommendedName>
</protein>
<name>A0A6C0L0J8_9ZZZZ</name>
<evidence type="ECO:0000313" key="1">
    <source>
        <dbReference type="EMBL" id="QHU22068.1"/>
    </source>
</evidence>
<evidence type="ECO:0008006" key="2">
    <source>
        <dbReference type="Google" id="ProtNLM"/>
    </source>
</evidence>
<dbReference type="EMBL" id="MN740995">
    <property type="protein sequence ID" value="QHU22068.1"/>
    <property type="molecule type" value="Genomic_DNA"/>
</dbReference>
<proteinExistence type="predicted"/>